<keyword evidence="1" id="KW-0479">Metal-binding</keyword>
<dbReference type="OMA" id="EANCNEC"/>
<dbReference type="GO" id="GO:0000423">
    <property type="term" value="P:mitophagy"/>
    <property type="evidence" value="ECO:0000318"/>
    <property type="project" value="GO_Central"/>
</dbReference>
<keyword evidence="7" id="KW-1185">Reference proteome</keyword>
<dbReference type="SMR" id="O18138"/>
<name>O18138_CAEEL</name>
<dbReference type="InterPro" id="IPR000433">
    <property type="entry name" value="Znf_ZZ"/>
</dbReference>
<dbReference type="UCSC" id="T26H2.5">
    <property type="organism name" value="c. elegans"/>
</dbReference>
<dbReference type="GO" id="GO:0016235">
    <property type="term" value="C:aggresome"/>
    <property type="evidence" value="ECO:0000318"/>
    <property type="project" value="GO_Central"/>
</dbReference>
<dbReference type="PaxDb" id="6239-T26H2.5"/>
<dbReference type="WormBase" id="T26H2.5">
    <property type="protein sequence ID" value="CE16491"/>
    <property type="gene ID" value="WBGene00012067"/>
    <property type="gene designation" value="sqst-3"/>
</dbReference>
<dbReference type="InterPro" id="IPR043145">
    <property type="entry name" value="Znf_ZZ_sf"/>
</dbReference>
<dbReference type="PROSITE" id="PS01357">
    <property type="entry name" value="ZF_ZZ_1"/>
    <property type="match status" value="1"/>
</dbReference>
<dbReference type="EMBL" id="BX284605">
    <property type="protein sequence ID" value="CAB04847.1"/>
    <property type="molecule type" value="Genomic_DNA"/>
</dbReference>
<sequence>MEAREPSSLAEELELVPPELRSNFENKSSSIIPLYLSSNTSHSASSYTRTVYVTFHKTFEKKVVSMDFSESTAFEDISRRARSLFPGSDWRIFSGNPYHSNVEIHSSSEIYSYIKRTTICGFEYLVINLEPIVEPHHTNSEFYAKCDSCGTQIAGRRYKCTMCADFDICERCEAKSVHLQHAMLRISTGLRTEIPGYITMNAPSYVFGETRPHLREEVTIRHLEGETLQ</sequence>
<protein>
    <submittedName>
        <fullName evidence="6">ZZ-type domain-containing protein</fullName>
    </submittedName>
</protein>
<evidence type="ECO:0000313" key="7">
    <source>
        <dbReference type="Proteomes" id="UP000001940"/>
    </source>
</evidence>
<dbReference type="SMART" id="SM00291">
    <property type="entry name" value="ZnF_ZZ"/>
    <property type="match status" value="1"/>
</dbReference>
<evidence type="ECO:0000256" key="4">
    <source>
        <dbReference type="PROSITE-ProRule" id="PRU00228"/>
    </source>
</evidence>
<dbReference type="GO" id="GO:0070530">
    <property type="term" value="F:K63-linked polyubiquitin modification-dependent protein binding"/>
    <property type="evidence" value="ECO:0000318"/>
    <property type="project" value="GO_Central"/>
</dbReference>
<dbReference type="InterPro" id="IPR052260">
    <property type="entry name" value="Autophagy_Rcpt_SigReg"/>
</dbReference>
<dbReference type="STRING" id="6239.T26H2.5.1"/>
<dbReference type="InParanoid" id="O18138"/>
<dbReference type="HOGENOM" id="CLU_115988_0_0_1"/>
<dbReference type="FunFam" id="3.30.60.90:FF:000016">
    <property type="entry name" value="Refractory to sigma P"/>
    <property type="match status" value="1"/>
</dbReference>
<accession>O18138</accession>
<evidence type="ECO:0000256" key="2">
    <source>
        <dbReference type="ARBA" id="ARBA00022771"/>
    </source>
</evidence>
<dbReference type="PANTHER" id="PTHR15090">
    <property type="entry name" value="SEQUESTOSOME 1-RELATED"/>
    <property type="match status" value="1"/>
</dbReference>
<dbReference type="GO" id="GO:0035973">
    <property type="term" value="P:aggrephagy"/>
    <property type="evidence" value="ECO:0000318"/>
    <property type="project" value="GO_Central"/>
</dbReference>
<dbReference type="OrthoDB" id="2122982at2759"/>
<dbReference type="PANTHER" id="PTHR15090:SF6">
    <property type="entry name" value="ZZ-TYPE DOMAIN-CONTAINING PROTEIN"/>
    <property type="match status" value="1"/>
</dbReference>
<dbReference type="GeneID" id="188950"/>
<dbReference type="Pfam" id="PF00569">
    <property type="entry name" value="ZZ"/>
    <property type="match status" value="1"/>
</dbReference>
<dbReference type="eggNOG" id="KOG4582">
    <property type="taxonomic scope" value="Eukaryota"/>
</dbReference>
<gene>
    <name evidence="6 8" type="primary">sqst-3</name>
    <name evidence="6" type="ORF">CELE_T26H2.5</name>
    <name evidence="8" type="ORF">T26H2.5</name>
</gene>
<dbReference type="GO" id="GO:0044753">
    <property type="term" value="C:amphisome"/>
    <property type="evidence" value="ECO:0000318"/>
    <property type="project" value="GO_Central"/>
</dbReference>
<evidence type="ECO:0000259" key="5">
    <source>
        <dbReference type="PROSITE" id="PS50135"/>
    </source>
</evidence>
<dbReference type="PIR" id="T25324">
    <property type="entry name" value="T25324"/>
</dbReference>
<feature type="domain" description="ZZ-type" evidence="5">
    <location>
        <begin position="141"/>
        <end position="191"/>
    </location>
</feature>
<evidence type="ECO:0000256" key="3">
    <source>
        <dbReference type="ARBA" id="ARBA00022833"/>
    </source>
</evidence>
<dbReference type="CDD" id="cd02340">
    <property type="entry name" value="ZZ_NBR1_like"/>
    <property type="match status" value="1"/>
</dbReference>
<dbReference type="Proteomes" id="UP000001940">
    <property type="component" value="Chromosome V"/>
</dbReference>
<dbReference type="GO" id="GO:0008270">
    <property type="term" value="F:zinc ion binding"/>
    <property type="evidence" value="ECO:0007669"/>
    <property type="project" value="UniProtKB-KW"/>
</dbReference>
<dbReference type="FunCoup" id="O18138">
    <property type="interactions" value="860"/>
</dbReference>
<dbReference type="GO" id="GO:0007032">
    <property type="term" value="P:endosome organization"/>
    <property type="evidence" value="ECO:0000318"/>
    <property type="project" value="GO_Central"/>
</dbReference>
<dbReference type="GO" id="GO:0005080">
    <property type="term" value="F:protein kinase C binding"/>
    <property type="evidence" value="ECO:0000318"/>
    <property type="project" value="GO_Central"/>
</dbReference>
<dbReference type="AlphaFoldDB" id="O18138"/>
<dbReference type="SUPFAM" id="SSF57850">
    <property type="entry name" value="RING/U-box"/>
    <property type="match status" value="1"/>
</dbReference>
<dbReference type="PROSITE" id="PS50135">
    <property type="entry name" value="ZF_ZZ_2"/>
    <property type="match status" value="1"/>
</dbReference>
<dbReference type="CTD" id="188950"/>
<dbReference type="RefSeq" id="NP_507738.1">
    <property type="nucleotide sequence ID" value="NM_075337.3"/>
</dbReference>
<keyword evidence="2 4" id="KW-0863">Zinc-finger</keyword>
<dbReference type="PhylomeDB" id="O18138"/>
<organism evidence="6 7">
    <name type="scientific">Caenorhabditis elegans</name>
    <dbReference type="NCBI Taxonomy" id="6239"/>
    <lineage>
        <taxon>Eukaryota</taxon>
        <taxon>Metazoa</taxon>
        <taxon>Ecdysozoa</taxon>
        <taxon>Nematoda</taxon>
        <taxon>Chromadorea</taxon>
        <taxon>Rhabditida</taxon>
        <taxon>Rhabditina</taxon>
        <taxon>Rhabditomorpha</taxon>
        <taxon>Rhabditoidea</taxon>
        <taxon>Rhabditidae</taxon>
        <taxon>Peloderinae</taxon>
        <taxon>Caenorhabditis</taxon>
    </lineage>
</organism>
<dbReference type="AGR" id="WB:WBGene00012067"/>
<keyword evidence="3" id="KW-0862">Zinc</keyword>
<reference evidence="6 7" key="1">
    <citation type="journal article" date="1998" name="Science">
        <title>Genome sequence of the nematode C. elegans: a platform for investigating biology.</title>
        <authorList>
            <consortium name="The C. elegans sequencing consortium"/>
            <person name="Sulson J.E."/>
            <person name="Waterston R."/>
        </authorList>
    </citation>
    <scope>NUCLEOTIDE SEQUENCE [LARGE SCALE GENOMIC DNA]</scope>
    <source>
        <strain evidence="6 7">Bristol N2</strain>
    </source>
</reference>
<evidence type="ECO:0000313" key="6">
    <source>
        <dbReference type="EMBL" id="CAB04847.1"/>
    </source>
</evidence>
<evidence type="ECO:0000313" key="8">
    <source>
        <dbReference type="WormBase" id="T26H2.5"/>
    </source>
</evidence>
<proteinExistence type="predicted"/>
<evidence type="ECO:0000256" key="1">
    <source>
        <dbReference type="ARBA" id="ARBA00022723"/>
    </source>
</evidence>
<dbReference type="Gene3D" id="3.30.60.90">
    <property type="match status" value="1"/>
</dbReference>
<dbReference type="KEGG" id="cel:CELE_T26H2.5"/>
<dbReference type="Bgee" id="WBGene00012067">
    <property type="expression patterns" value="Expressed in embryo and 1 other cell type or tissue"/>
</dbReference>